<dbReference type="PROSITE" id="PS00108">
    <property type="entry name" value="PROTEIN_KINASE_ST"/>
    <property type="match status" value="1"/>
</dbReference>
<organism evidence="10 11">
    <name type="scientific">Saccharomycopsis crataegensis</name>
    <dbReference type="NCBI Taxonomy" id="43959"/>
    <lineage>
        <taxon>Eukaryota</taxon>
        <taxon>Fungi</taxon>
        <taxon>Dikarya</taxon>
        <taxon>Ascomycota</taxon>
        <taxon>Saccharomycotina</taxon>
        <taxon>Saccharomycetes</taxon>
        <taxon>Saccharomycopsidaceae</taxon>
        <taxon>Saccharomycopsis</taxon>
    </lineage>
</organism>
<dbReference type="GO" id="GO:0004672">
    <property type="term" value="F:protein kinase activity"/>
    <property type="evidence" value="ECO:0007669"/>
    <property type="project" value="InterPro"/>
</dbReference>
<evidence type="ECO:0000256" key="4">
    <source>
        <dbReference type="ARBA" id="ARBA00022840"/>
    </source>
</evidence>
<keyword evidence="3 10" id="KW-0418">Kinase</keyword>
<dbReference type="InterPro" id="IPR017441">
    <property type="entry name" value="Protein_kinase_ATP_BS"/>
</dbReference>
<feature type="region of interest" description="Disordered" evidence="7">
    <location>
        <begin position="46"/>
        <end position="105"/>
    </location>
</feature>
<keyword evidence="8" id="KW-0812">Transmembrane</keyword>
<proteinExistence type="inferred from homology"/>
<feature type="domain" description="Protein kinase" evidence="9">
    <location>
        <begin position="195"/>
        <end position="546"/>
    </location>
</feature>
<evidence type="ECO:0000256" key="7">
    <source>
        <dbReference type="SAM" id="MobiDB-lite"/>
    </source>
</evidence>
<keyword evidence="8" id="KW-0472">Membrane</keyword>
<dbReference type="InterPro" id="IPR008271">
    <property type="entry name" value="Ser/Thr_kinase_AS"/>
</dbReference>
<dbReference type="GO" id="GO:0005737">
    <property type="term" value="C:cytoplasm"/>
    <property type="evidence" value="ECO:0007669"/>
    <property type="project" value="TreeGrafter"/>
</dbReference>
<dbReference type="PANTHER" id="PTHR11042">
    <property type="entry name" value="EUKARYOTIC TRANSLATION INITIATION FACTOR 2-ALPHA KINASE EIF2-ALPHA KINASE -RELATED"/>
    <property type="match status" value="1"/>
</dbReference>
<evidence type="ECO:0000256" key="2">
    <source>
        <dbReference type="ARBA" id="ARBA00022741"/>
    </source>
</evidence>
<evidence type="ECO:0000259" key="9">
    <source>
        <dbReference type="PROSITE" id="PS50011"/>
    </source>
</evidence>
<accession>A0AAV5QNZ5</accession>
<comment type="caution">
    <text evidence="10">The sequence shown here is derived from an EMBL/GenBank/DDBJ whole genome shotgun (WGS) entry which is preliminary data.</text>
</comment>
<dbReference type="SUPFAM" id="SSF56112">
    <property type="entry name" value="Protein kinase-like (PK-like)"/>
    <property type="match status" value="1"/>
</dbReference>
<dbReference type="GO" id="GO:0005524">
    <property type="term" value="F:ATP binding"/>
    <property type="evidence" value="ECO:0007669"/>
    <property type="project" value="UniProtKB-UniRule"/>
</dbReference>
<dbReference type="PANTHER" id="PTHR11042:SF138">
    <property type="entry name" value="SERINE_THREONINE-PROTEIN KINASE IKS1-RELATED"/>
    <property type="match status" value="1"/>
</dbReference>
<dbReference type="InterPro" id="IPR050339">
    <property type="entry name" value="CC_SR_Kinase"/>
</dbReference>
<dbReference type="GO" id="GO:0005634">
    <property type="term" value="C:nucleus"/>
    <property type="evidence" value="ECO:0007669"/>
    <property type="project" value="TreeGrafter"/>
</dbReference>
<dbReference type="PROSITE" id="PS00107">
    <property type="entry name" value="PROTEIN_KINASE_ATP"/>
    <property type="match status" value="1"/>
</dbReference>
<keyword evidence="1" id="KW-0808">Transferase</keyword>
<gene>
    <name evidence="10" type="ORF">DASC09_038280</name>
</gene>
<feature type="compositionally biased region" description="Polar residues" evidence="7">
    <location>
        <begin position="48"/>
        <end position="63"/>
    </location>
</feature>
<evidence type="ECO:0000256" key="1">
    <source>
        <dbReference type="ARBA" id="ARBA00022679"/>
    </source>
</evidence>
<evidence type="ECO:0000256" key="3">
    <source>
        <dbReference type="ARBA" id="ARBA00022777"/>
    </source>
</evidence>
<protein>
    <submittedName>
        <fullName evidence="10">Protein kinase</fullName>
    </submittedName>
</protein>
<feature type="transmembrane region" description="Helical" evidence="8">
    <location>
        <begin position="686"/>
        <end position="715"/>
    </location>
</feature>
<dbReference type="SMART" id="SM00220">
    <property type="entry name" value="S_TKc"/>
    <property type="match status" value="1"/>
</dbReference>
<dbReference type="AlphaFoldDB" id="A0AAV5QNZ5"/>
<dbReference type="Proteomes" id="UP001360560">
    <property type="component" value="Unassembled WGS sequence"/>
</dbReference>
<sequence>MSLVVYNDDRSELKVVLHDPQRDAMIIHDTNSNKFQLIKTTHDHSDGYGNNKNLHSQSSNDIQCPNCGHAIRNPGAPSPSTTSSSAPPTKSLTQQQSSFDRRGSDVFNNRFNRDFKYINNNYFKLLAISSNAHEGVEDIQEPQLLDMNQAPPQPKIFSLDNSSQTSNTKGMVASSKLYEELPKNLFTHDYFRKFFKIDKLLGRGSNASVYKVEHFINDFSLGFFAVKKIAIGNDTKGLLRILKEVELLCLLSTSNKNLVKYNHVWLEISQASDFGPKVPCAFILTEYCDGGNLEELVNNLSHPKADIEAQKQRIRELRKQKKRGTGFHQEKGLTSPKFLSLIEVLKFFKDIVTGVHELHSNHIIHRDLKPSNCLISNRHEDLPSEFDQAEFINEEKYKKFLSLPRILVSDFGESQFEGKLRNSTGATGTLEFVAPELLLPKSPTSTSLNEFSKSTDMFGLGMILFFMCFGDLPYQTTFSDLDYSSLKNQIKNFDIIEFFNSSNFYGKYQREDLSSEIYNIMKNLLSRNPIERLSTSELLKLLHQLIAKELYSGRFVPMEGSLVSSLDDNYSSSTHTNGNNDKSYKSENENYLAIAETKTDIIVPIKVPGQKDRSLFNIVISRVENDWRFYIIAKLLVVSIEIKLISYFVEKYYSNNYEDLGDDFNKFSRIFDGGILSSFMRREKYLLLNLLVLGMTISTSSISNSLFVIALSAFIDQALFLMK</sequence>
<dbReference type="GeneID" id="90074478"/>
<dbReference type="EMBL" id="BTFZ01000011">
    <property type="protein sequence ID" value="GMM36503.1"/>
    <property type="molecule type" value="Genomic_DNA"/>
</dbReference>
<dbReference type="Gene3D" id="1.10.510.10">
    <property type="entry name" value="Transferase(Phosphotransferase) domain 1"/>
    <property type="match status" value="1"/>
</dbReference>
<keyword evidence="8" id="KW-1133">Transmembrane helix</keyword>
<keyword evidence="11" id="KW-1185">Reference proteome</keyword>
<dbReference type="Gene3D" id="3.30.200.20">
    <property type="entry name" value="Phosphorylase Kinase, domain 1"/>
    <property type="match status" value="1"/>
</dbReference>
<feature type="binding site" evidence="6">
    <location>
        <position position="228"/>
    </location>
    <ligand>
        <name>ATP</name>
        <dbReference type="ChEBI" id="CHEBI:30616"/>
    </ligand>
</feature>
<dbReference type="Pfam" id="PF00069">
    <property type="entry name" value="Pkinase"/>
    <property type="match status" value="1"/>
</dbReference>
<dbReference type="InterPro" id="IPR011009">
    <property type="entry name" value="Kinase-like_dom_sf"/>
</dbReference>
<dbReference type="RefSeq" id="XP_064853499.1">
    <property type="nucleotide sequence ID" value="XM_064997427.1"/>
</dbReference>
<comment type="similarity">
    <text evidence="5">Belongs to the protein kinase superfamily. Ser/Thr protein kinase family. GCN2 subfamily.</text>
</comment>
<evidence type="ECO:0000256" key="5">
    <source>
        <dbReference type="ARBA" id="ARBA00037982"/>
    </source>
</evidence>
<evidence type="ECO:0000313" key="10">
    <source>
        <dbReference type="EMBL" id="GMM36503.1"/>
    </source>
</evidence>
<evidence type="ECO:0000256" key="6">
    <source>
        <dbReference type="PROSITE-ProRule" id="PRU10141"/>
    </source>
</evidence>
<dbReference type="InterPro" id="IPR000719">
    <property type="entry name" value="Prot_kinase_dom"/>
</dbReference>
<evidence type="ECO:0000313" key="11">
    <source>
        <dbReference type="Proteomes" id="UP001360560"/>
    </source>
</evidence>
<dbReference type="PROSITE" id="PS50011">
    <property type="entry name" value="PROTEIN_KINASE_DOM"/>
    <property type="match status" value="1"/>
</dbReference>
<evidence type="ECO:0000256" key="8">
    <source>
        <dbReference type="SAM" id="Phobius"/>
    </source>
</evidence>
<keyword evidence="2 6" id="KW-0547">Nucleotide-binding</keyword>
<feature type="transmembrane region" description="Helical" evidence="8">
    <location>
        <begin position="627"/>
        <end position="649"/>
    </location>
</feature>
<keyword evidence="4 6" id="KW-0067">ATP-binding</keyword>
<name>A0AAV5QNZ5_9ASCO</name>
<reference evidence="10 11" key="1">
    <citation type="journal article" date="2023" name="Elife">
        <title>Identification of key yeast species and microbe-microbe interactions impacting larval growth of Drosophila in the wild.</title>
        <authorList>
            <person name="Mure A."/>
            <person name="Sugiura Y."/>
            <person name="Maeda R."/>
            <person name="Honda K."/>
            <person name="Sakurai N."/>
            <person name="Takahashi Y."/>
            <person name="Watada M."/>
            <person name="Katoh T."/>
            <person name="Gotoh A."/>
            <person name="Gotoh Y."/>
            <person name="Taniguchi I."/>
            <person name="Nakamura K."/>
            <person name="Hayashi T."/>
            <person name="Katayama T."/>
            <person name="Uemura T."/>
            <person name="Hattori Y."/>
        </authorList>
    </citation>
    <scope>NUCLEOTIDE SEQUENCE [LARGE SCALE GENOMIC DNA]</scope>
    <source>
        <strain evidence="10 11">SC-9</strain>
    </source>
</reference>
<feature type="compositionally biased region" description="Low complexity" evidence="7">
    <location>
        <begin position="78"/>
        <end position="93"/>
    </location>
</feature>